<proteinExistence type="predicted"/>
<dbReference type="Pfam" id="PF15866">
    <property type="entry name" value="DUF4729"/>
    <property type="match status" value="1"/>
</dbReference>
<dbReference type="AlphaFoldDB" id="A0A9R0F029"/>
<dbReference type="Proteomes" id="UP000829999">
    <property type="component" value="Chromosome 20"/>
</dbReference>
<sequence>MSQFINLYNYFRGIYFFFNPYNYIDMLKKVQSLTPSETSSSTDKTPMQCSVCKTTAKSSLYVCESGHVICKSCQKCDITQDTRNECGDNNPDKMETPNNDLMNKVQDLASGDFDKLAAQDLDKESKKSYKEDKTLAKTQDLDEESKKHAEAIIEYKNLYYQETSSSVTSVEGLKITDDNVSCQSGSHIAPRPVMCPVTVCSKMVTIDSFMLHFHFDHSKVPRKTLDDTTPQEISLKASNFSNEVQCVATFIMETQKRSSNMRKAESTQTVRNTLRDNKLLLLMAVKLPINPIKLPGIKSEQTHVFTRSIQTQTEKIFDYDSGMFVDRSKNSSDHKTNTTKLEFIEDEILLLWLCKLDDAEKVFSITLLGEDRRRGYCYLGDAGHVRDNQDPYLLCERSECLMVKSTTVNDLYDLNGHVTVIVSMIG</sequence>
<gene>
    <name evidence="3" type="primary">LOC118261810</name>
</gene>
<evidence type="ECO:0000259" key="1">
    <source>
        <dbReference type="Pfam" id="PF15866"/>
    </source>
</evidence>
<evidence type="ECO:0000313" key="2">
    <source>
        <dbReference type="Proteomes" id="UP000829999"/>
    </source>
</evidence>
<keyword evidence="2" id="KW-1185">Reference proteome</keyword>
<accession>A0A9R0F029</accession>
<dbReference type="RefSeq" id="XP_050557629.1">
    <property type="nucleotide sequence ID" value="XM_050701672.1"/>
</dbReference>
<protein>
    <submittedName>
        <fullName evidence="3">Uncharacterized protein LOC118261810 isoform X1</fullName>
    </submittedName>
</protein>
<dbReference type="GeneID" id="118261810"/>
<reference evidence="3" key="1">
    <citation type="submission" date="2025-08" db="UniProtKB">
        <authorList>
            <consortium name="RefSeq"/>
        </authorList>
    </citation>
    <scope>IDENTIFICATION</scope>
    <source>
        <tissue evidence="3">Whole larval tissue</tissue>
    </source>
</reference>
<feature type="domain" description="DUF4729" evidence="1">
    <location>
        <begin position="195"/>
        <end position="411"/>
    </location>
</feature>
<evidence type="ECO:0000313" key="3">
    <source>
        <dbReference type="RefSeq" id="XP_050557629.1"/>
    </source>
</evidence>
<name>A0A9R0F029_SPOFR</name>
<dbReference type="InterPro" id="IPR031732">
    <property type="entry name" value="DUF4729"/>
</dbReference>
<organism evidence="2 3">
    <name type="scientific">Spodoptera frugiperda</name>
    <name type="common">Fall armyworm</name>
    <dbReference type="NCBI Taxonomy" id="7108"/>
    <lineage>
        <taxon>Eukaryota</taxon>
        <taxon>Metazoa</taxon>
        <taxon>Ecdysozoa</taxon>
        <taxon>Arthropoda</taxon>
        <taxon>Hexapoda</taxon>
        <taxon>Insecta</taxon>
        <taxon>Pterygota</taxon>
        <taxon>Neoptera</taxon>
        <taxon>Endopterygota</taxon>
        <taxon>Lepidoptera</taxon>
        <taxon>Glossata</taxon>
        <taxon>Ditrysia</taxon>
        <taxon>Noctuoidea</taxon>
        <taxon>Noctuidae</taxon>
        <taxon>Amphipyrinae</taxon>
        <taxon>Spodoptera</taxon>
    </lineage>
</organism>